<dbReference type="EMBL" id="JAUQSZ010000003">
    <property type="protein sequence ID" value="MDO7841943.1"/>
    <property type="molecule type" value="Genomic_DNA"/>
</dbReference>
<gene>
    <name evidence="1" type="ORF">Q5H94_06370</name>
</gene>
<evidence type="ECO:0000313" key="2">
    <source>
        <dbReference type="Proteomes" id="UP001176468"/>
    </source>
</evidence>
<dbReference type="Proteomes" id="UP001176468">
    <property type="component" value="Unassembled WGS sequence"/>
</dbReference>
<dbReference type="RefSeq" id="WP_304560399.1">
    <property type="nucleotide sequence ID" value="NZ_JAUQSZ010000003.1"/>
</dbReference>
<accession>A0ABT8ZWI9</accession>
<protein>
    <submittedName>
        <fullName evidence="1">Uncharacterized protein</fullName>
    </submittedName>
</protein>
<evidence type="ECO:0000313" key="1">
    <source>
        <dbReference type="EMBL" id="MDO7841943.1"/>
    </source>
</evidence>
<reference evidence="1" key="1">
    <citation type="submission" date="2023-07" db="EMBL/GenBank/DDBJ databases">
        <authorList>
            <person name="Kim M.K."/>
        </authorList>
    </citation>
    <scope>NUCLEOTIDE SEQUENCE</scope>
    <source>
        <strain evidence="1">CA1-15</strain>
    </source>
</reference>
<comment type="caution">
    <text evidence="1">The sequence shown here is derived from an EMBL/GenBank/DDBJ whole genome shotgun (WGS) entry which is preliminary data.</text>
</comment>
<proteinExistence type="predicted"/>
<organism evidence="1 2">
    <name type="scientific">Sphingomonas immobilis</name>
    <dbReference type="NCBI Taxonomy" id="3063997"/>
    <lineage>
        <taxon>Bacteria</taxon>
        <taxon>Pseudomonadati</taxon>
        <taxon>Pseudomonadota</taxon>
        <taxon>Alphaproteobacteria</taxon>
        <taxon>Sphingomonadales</taxon>
        <taxon>Sphingomonadaceae</taxon>
        <taxon>Sphingomonas</taxon>
    </lineage>
</organism>
<sequence length="63" mass="7033">MNDIETYRAHAAEARAAAANTTLRNRREMHKRSAMVWETMATSAEENRSKAAVNLAAKTNARD</sequence>
<name>A0ABT8ZWI9_9SPHN</name>
<keyword evidence="2" id="KW-1185">Reference proteome</keyword>